<dbReference type="STRING" id="547042.BACCOPRO_00149"/>
<comment type="caution">
    <text evidence="1">The sequence shown here is derived from an EMBL/GenBank/DDBJ whole genome shotgun (WGS) entry which is preliminary data.</text>
</comment>
<gene>
    <name evidence="1" type="ORF">BACCOPRO_00149</name>
</gene>
<name>S0F417_9BACT</name>
<dbReference type="Proteomes" id="UP000014073">
    <property type="component" value="Unassembled WGS sequence"/>
</dbReference>
<accession>S0F417</accession>
<reference evidence="1 2" key="1">
    <citation type="submission" date="2008-12" db="EMBL/GenBank/DDBJ databases">
        <authorList>
            <person name="Fulton L."/>
            <person name="Clifton S."/>
            <person name="Fulton B."/>
            <person name="Xu J."/>
            <person name="Minx P."/>
            <person name="Pepin K.H."/>
            <person name="Johnson M."/>
            <person name="Bhonagiri V."/>
            <person name="Nash W.E."/>
            <person name="Mardis E.R."/>
            <person name="Wilson R.K."/>
        </authorList>
    </citation>
    <scope>NUCLEOTIDE SEQUENCE [LARGE SCALE GENOMIC DNA]</scope>
    <source>
        <strain evidence="1 2">DSM 18228</strain>
    </source>
</reference>
<dbReference type="AlphaFoldDB" id="S0F417"/>
<dbReference type="HOGENOM" id="CLU_2679941_0_0_10"/>
<dbReference type="EMBL" id="ACBW01000017">
    <property type="protein sequence ID" value="EEF74683.1"/>
    <property type="molecule type" value="Genomic_DNA"/>
</dbReference>
<protein>
    <submittedName>
        <fullName evidence="1">Uncharacterized protein</fullName>
    </submittedName>
</protein>
<proteinExistence type="predicted"/>
<keyword evidence="2" id="KW-1185">Reference proteome</keyword>
<sequence length="74" mass="8683">MPSLNKGRISDSLKKCYKINIFLRKLVSLDKNHYFWKKISKGNNLKLFTEALNDHEKTFVCCNGSIGCNYRLRK</sequence>
<organism evidence="1 2">
    <name type="scientific">Phocaeicola coprophilus DSM 18228 = JCM 13818</name>
    <dbReference type="NCBI Taxonomy" id="547042"/>
    <lineage>
        <taxon>Bacteria</taxon>
        <taxon>Pseudomonadati</taxon>
        <taxon>Bacteroidota</taxon>
        <taxon>Bacteroidia</taxon>
        <taxon>Bacteroidales</taxon>
        <taxon>Bacteroidaceae</taxon>
        <taxon>Phocaeicola</taxon>
    </lineage>
</organism>
<evidence type="ECO:0000313" key="2">
    <source>
        <dbReference type="Proteomes" id="UP000014073"/>
    </source>
</evidence>
<evidence type="ECO:0000313" key="1">
    <source>
        <dbReference type="EMBL" id="EEF74683.1"/>
    </source>
</evidence>